<dbReference type="PaxDb" id="55529-EKX31595"/>
<evidence type="ECO:0000313" key="3">
    <source>
        <dbReference type="Proteomes" id="UP000011087"/>
    </source>
</evidence>
<sequence>MDQNLEPCQNETECIETSSSLPSIPINIADQKNLDMQTILNSSKSHHNNCSIEASWHEIILGETSQLPAFKSGGLGRLMVRGKYEVWVCSYKDLCAEPLNPFCYAFDEQMKLFVPW</sequence>
<evidence type="ECO:0000313" key="2">
    <source>
        <dbReference type="EnsemblProtists" id="EKX31595"/>
    </source>
</evidence>
<dbReference type="HOGENOM" id="CLU_2101593_0_0_1"/>
<dbReference type="Proteomes" id="UP000011087">
    <property type="component" value="Unassembled WGS sequence"/>
</dbReference>
<dbReference type="KEGG" id="gtt:GUITHDRAFT_122219"/>
<protein>
    <submittedName>
        <fullName evidence="1 2">Uncharacterized protein</fullName>
    </submittedName>
</protein>
<dbReference type="EMBL" id="JH993258">
    <property type="protein sequence ID" value="EKX31595.1"/>
    <property type="molecule type" value="Genomic_DNA"/>
</dbReference>
<evidence type="ECO:0000313" key="1">
    <source>
        <dbReference type="EMBL" id="EKX31595.1"/>
    </source>
</evidence>
<dbReference type="AlphaFoldDB" id="L1I6U5"/>
<dbReference type="GeneID" id="17288320"/>
<accession>L1I6U5</accession>
<reference evidence="1 3" key="1">
    <citation type="journal article" date="2012" name="Nature">
        <title>Algal genomes reveal evolutionary mosaicism and the fate of nucleomorphs.</title>
        <authorList>
            <consortium name="DOE Joint Genome Institute"/>
            <person name="Curtis B.A."/>
            <person name="Tanifuji G."/>
            <person name="Burki F."/>
            <person name="Gruber A."/>
            <person name="Irimia M."/>
            <person name="Maruyama S."/>
            <person name="Arias M.C."/>
            <person name="Ball S.G."/>
            <person name="Gile G.H."/>
            <person name="Hirakawa Y."/>
            <person name="Hopkins J.F."/>
            <person name="Kuo A."/>
            <person name="Rensing S.A."/>
            <person name="Schmutz J."/>
            <person name="Symeonidi A."/>
            <person name="Elias M."/>
            <person name="Eveleigh R.J."/>
            <person name="Herman E.K."/>
            <person name="Klute M.J."/>
            <person name="Nakayama T."/>
            <person name="Obornik M."/>
            <person name="Reyes-Prieto A."/>
            <person name="Armbrust E.V."/>
            <person name="Aves S.J."/>
            <person name="Beiko R.G."/>
            <person name="Coutinho P."/>
            <person name="Dacks J.B."/>
            <person name="Durnford D.G."/>
            <person name="Fast N.M."/>
            <person name="Green B.R."/>
            <person name="Grisdale C.J."/>
            <person name="Hempel F."/>
            <person name="Henrissat B."/>
            <person name="Hoppner M.P."/>
            <person name="Ishida K."/>
            <person name="Kim E."/>
            <person name="Koreny L."/>
            <person name="Kroth P.G."/>
            <person name="Liu Y."/>
            <person name="Malik S.B."/>
            <person name="Maier U.G."/>
            <person name="McRose D."/>
            <person name="Mock T."/>
            <person name="Neilson J.A."/>
            <person name="Onodera N.T."/>
            <person name="Poole A.M."/>
            <person name="Pritham E.J."/>
            <person name="Richards T.A."/>
            <person name="Rocap G."/>
            <person name="Roy S.W."/>
            <person name="Sarai C."/>
            <person name="Schaack S."/>
            <person name="Shirato S."/>
            <person name="Slamovits C.H."/>
            <person name="Spencer D.F."/>
            <person name="Suzuki S."/>
            <person name="Worden A.Z."/>
            <person name="Zauner S."/>
            <person name="Barry K."/>
            <person name="Bell C."/>
            <person name="Bharti A.K."/>
            <person name="Crow J.A."/>
            <person name="Grimwood J."/>
            <person name="Kramer R."/>
            <person name="Lindquist E."/>
            <person name="Lucas S."/>
            <person name="Salamov A."/>
            <person name="McFadden G.I."/>
            <person name="Lane C.E."/>
            <person name="Keeling P.J."/>
            <person name="Gray M.W."/>
            <person name="Grigoriev I.V."/>
            <person name="Archibald J.M."/>
        </authorList>
    </citation>
    <scope>NUCLEOTIDE SEQUENCE</scope>
    <source>
        <strain evidence="1 3">CCMP2712</strain>
    </source>
</reference>
<reference evidence="2" key="3">
    <citation type="submission" date="2015-06" db="UniProtKB">
        <authorList>
            <consortium name="EnsemblProtists"/>
        </authorList>
    </citation>
    <scope>IDENTIFICATION</scope>
</reference>
<dbReference type="OrthoDB" id="10599898at2759"/>
<keyword evidence="3" id="KW-1185">Reference proteome</keyword>
<dbReference type="RefSeq" id="XP_005818575.1">
    <property type="nucleotide sequence ID" value="XM_005818518.1"/>
</dbReference>
<dbReference type="EnsemblProtists" id="EKX31595">
    <property type="protein sequence ID" value="EKX31595"/>
    <property type="gene ID" value="GUITHDRAFT_122219"/>
</dbReference>
<reference evidence="3" key="2">
    <citation type="submission" date="2012-11" db="EMBL/GenBank/DDBJ databases">
        <authorList>
            <person name="Kuo A."/>
            <person name="Curtis B.A."/>
            <person name="Tanifuji G."/>
            <person name="Burki F."/>
            <person name="Gruber A."/>
            <person name="Irimia M."/>
            <person name="Maruyama S."/>
            <person name="Arias M.C."/>
            <person name="Ball S.G."/>
            <person name="Gile G.H."/>
            <person name="Hirakawa Y."/>
            <person name="Hopkins J.F."/>
            <person name="Rensing S.A."/>
            <person name="Schmutz J."/>
            <person name="Symeonidi A."/>
            <person name="Elias M."/>
            <person name="Eveleigh R.J."/>
            <person name="Herman E.K."/>
            <person name="Klute M.J."/>
            <person name="Nakayama T."/>
            <person name="Obornik M."/>
            <person name="Reyes-Prieto A."/>
            <person name="Armbrust E.V."/>
            <person name="Aves S.J."/>
            <person name="Beiko R.G."/>
            <person name="Coutinho P."/>
            <person name="Dacks J.B."/>
            <person name="Durnford D.G."/>
            <person name="Fast N.M."/>
            <person name="Green B.R."/>
            <person name="Grisdale C."/>
            <person name="Hempe F."/>
            <person name="Henrissat B."/>
            <person name="Hoppner M.P."/>
            <person name="Ishida K.-I."/>
            <person name="Kim E."/>
            <person name="Koreny L."/>
            <person name="Kroth P.G."/>
            <person name="Liu Y."/>
            <person name="Malik S.-B."/>
            <person name="Maier U.G."/>
            <person name="McRose D."/>
            <person name="Mock T."/>
            <person name="Neilson J.A."/>
            <person name="Onodera N.T."/>
            <person name="Poole A.M."/>
            <person name="Pritham E.J."/>
            <person name="Richards T.A."/>
            <person name="Rocap G."/>
            <person name="Roy S.W."/>
            <person name="Sarai C."/>
            <person name="Schaack S."/>
            <person name="Shirato S."/>
            <person name="Slamovits C.H."/>
            <person name="Spencer D.F."/>
            <person name="Suzuki S."/>
            <person name="Worden A.Z."/>
            <person name="Zauner S."/>
            <person name="Barry K."/>
            <person name="Bell C."/>
            <person name="Bharti A.K."/>
            <person name="Crow J.A."/>
            <person name="Grimwood J."/>
            <person name="Kramer R."/>
            <person name="Lindquist E."/>
            <person name="Lucas S."/>
            <person name="Salamov A."/>
            <person name="McFadden G.I."/>
            <person name="Lane C.E."/>
            <person name="Keeling P.J."/>
            <person name="Gray M.W."/>
            <person name="Grigoriev I.V."/>
            <person name="Archibald J.M."/>
        </authorList>
    </citation>
    <scope>NUCLEOTIDE SEQUENCE</scope>
    <source>
        <strain evidence="3">CCMP2712</strain>
    </source>
</reference>
<gene>
    <name evidence="1" type="ORF">GUITHDRAFT_122219</name>
</gene>
<organism evidence="1">
    <name type="scientific">Guillardia theta (strain CCMP2712)</name>
    <name type="common">Cryptophyte</name>
    <dbReference type="NCBI Taxonomy" id="905079"/>
    <lineage>
        <taxon>Eukaryota</taxon>
        <taxon>Cryptophyceae</taxon>
        <taxon>Pyrenomonadales</taxon>
        <taxon>Geminigeraceae</taxon>
        <taxon>Guillardia</taxon>
    </lineage>
</organism>
<proteinExistence type="predicted"/>
<name>L1I6U5_GUITC</name>